<dbReference type="PANTHER" id="PTHR11735:SF11">
    <property type="entry name" value="TRNA THREONYLCARBAMOYLADENOSINE BIOSYNTHESIS PROTEIN TSAB"/>
    <property type="match status" value="1"/>
</dbReference>
<feature type="domain" description="Gcp-like" evidence="1">
    <location>
        <begin position="32"/>
        <end position="125"/>
    </location>
</feature>
<dbReference type="Pfam" id="PF00814">
    <property type="entry name" value="TsaD"/>
    <property type="match status" value="1"/>
</dbReference>
<keyword evidence="5" id="KW-1185">Reference proteome</keyword>
<dbReference type="EMBL" id="VCJR02000002">
    <property type="protein sequence ID" value="NHK28024.1"/>
    <property type="molecule type" value="Genomic_DNA"/>
</dbReference>
<dbReference type="Gene3D" id="3.30.420.40">
    <property type="match status" value="2"/>
</dbReference>
<evidence type="ECO:0000313" key="2">
    <source>
        <dbReference type="EMBL" id="GGH97236.1"/>
    </source>
</evidence>
<dbReference type="InterPro" id="IPR043129">
    <property type="entry name" value="ATPase_NBD"/>
</dbReference>
<dbReference type="Proteomes" id="UP000621856">
    <property type="component" value="Unassembled WGS sequence"/>
</dbReference>
<comment type="caution">
    <text evidence="2">The sequence shown here is derived from an EMBL/GenBank/DDBJ whole genome shotgun (WGS) entry which is preliminary data.</text>
</comment>
<evidence type="ECO:0000313" key="3">
    <source>
        <dbReference type="EMBL" id="NHK28024.1"/>
    </source>
</evidence>
<proteinExistence type="predicted"/>
<dbReference type="CDD" id="cd24032">
    <property type="entry name" value="ASKHA_NBD_TsaB"/>
    <property type="match status" value="1"/>
</dbReference>
<reference evidence="3 5" key="2">
    <citation type="submission" date="2020-02" db="EMBL/GenBank/DDBJ databases">
        <title>Genome sequence of Parvularcula flava strain NH6-79.</title>
        <authorList>
            <person name="Abdul Karim M.H."/>
            <person name="Lam M.Q."/>
            <person name="Chen S.J."/>
            <person name="Yahya A."/>
            <person name="Shahir S."/>
            <person name="Shamsir M.S."/>
            <person name="Chong C.S."/>
        </authorList>
    </citation>
    <scope>NUCLEOTIDE SEQUENCE [LARGE SCALE GENOMIC DNA]</scope>
    <source>
        <strain evidence="3 5">NH6-79</strain>
    </source>
</reference>
<reference evidence="2" key="3">
    <citation type="submission" date="2020-09" db="EMBL/GenBank/DDBJ databases">
        <authorList>
            <person name="Sun Q."/>
            <person name="Zhou Y."/>
        </authorList>
    </citation>
    <scope>NUCLEOTIDE SEQUENCE</scope>
    <source>
        <strain evidence="2">CGMCC 1.14984</strain>
    </source>
</reference>
<accession>A0A8J3A410</accession>
<name>A0A8J3A410_9PROT</name>
<dbReference type="PANTHER" id="PTHR11735">
    <property type="entry name" value="TRNA N6-ADENOSINE THREONYLCARBAMOYLTRANSFERASE"/>
    <property type="match status" value="1"/>
</dbReference>
<organism evidence="2 4">
    <name type="scientific">Aquisalinus luteolus</name>
    <dbReference type="NCBI Taxonomy" id="1566827"/>
    <lineage>
        <taxon>Bacteria</taxon>
        <taxon>Pseudomonadati</taxon>
        <taxon>Pseudomonadota</taxon>
        <taxon>Alphaproteobacteria</taxon>
        <taxon>Parvularculales</taxon>
        <taxon>Parvularculaceae</taxon>
        <taxon>Aquisalinus</taxon>
    </lineage>
</organism>
<evidence type="ECO:0000313" key="4">
    <source>
        <dbReference type="Proteomes" id="UP000621856"/>
    </source>
</evidence>
<sequence length="220" mass="22751">MIVLSIDTCLQACSAAIVKDGAPLAVRSEAREKGHAERLAPLVAEVLDAAGTNPAQITRIGVTTGPGSFTGVRVGLAFARGLAVARPVELVGISTLEAIAAGVTVHDGAVRGVLIDGRRGQVYGQLFDGASLMPLAEPFVENPDIAATLLRDQAAGRDLVLAGTGVPLAFPDRMDDFDWATQQPDAVVIASLSAARPADAEPPAAFYLRPPDAKPARPML</sequence>
<gene>
    <name evidence="3" type="primary">tsaB</name>
    <name evidence="3" type="ORF">FF098_008920</name>
    <name evidence="2" type="ORF">GCM10011355_17960</name>
</gene>
<dbReference type="RefSeq" id="WP_155139681.1">
    <property type="nucleotide sequence ID" value="NZ_BMGZ01000002.1"/>
</dbReference>
<reference evidence="2" key="1">
    <citation type="journal article" date="2014" name="Int. J. Syst. Evol. Microbiol.">
        <title>Complete genome sequence of Corynebacterium casei LMG S-19264T (=DSM 44701T), isolated from a smear-ripened cheese.</title>
        <authorList>
            <consortium name="US DOE Joint Genome Institute (JGI-PGF)"/>
            <person name="Walter F."/>
            <person name="Albersmeier A."/>
            <person name="Kalinowski J."/>
            <person name="Ruckert C."/>
        </authorList>
    </citation>
    <scope>NUCLEOTIDE SEQUENCE</scope>
    <source>
        <strain evidence="2">CGMCC 1.14984</strain>
    </source>
</reference>
<dbReference type="InterPro" id="IPR022496">
    <property type="entry name" value="T6A_TsaB"/>
</dbReference>
<dbReference type="GO" id="GO:0005829">
    <property type="term" value="C:cytosol"/>
    <property type="evidence" value="ECO:0007669"/>
    <property type="project" value="TreeGrafter"/>
</dbReference>
<dbReference type="InterPro" id="IPR000905">
    <property type="entry name" value="Gcp-like_dom"/>
</dbReference>
<dbReference type="AlphaFoldDB" id="A0A8J3A410"/>
<dbReference type="NCBIfam" id="TIGR03725">
    <property type="entry name" value="T6A_YeaZ"/>
    <property type="match status" value="1"/>
</dbReference>
<dbReference type="EMBL" id="BMGZ01000002">
    <property type="protein sequence ID" value="GGH97236.1"/>
    <property type="molecule type" value="Genomic_DNA"/>
</dbReference>
<protein>
    <submittedName>
        <fullName evidence="2">tRNA (Adenosine(37)-N6)-threonylcarbamoyltransferase complex dimerization subunit type 1 TsaB</fullName>
    </submittedName>
</protein>
<evidence type="ECO:0000259" key="1">
    <source>
        <dbReference type="Pfam" id="PF00814"/>
    </source>
</evidence>
<evidence type="ECO:0000313" key="5">
    <source>
        <dbReference type="Proteomes" id="UP000818603"/>
    </source>
</evidence>
<dbReference type="GO" id="GO:0002949">
    <property type="term" value="P:tRNA threonylcarbamoyladenosine modification"/>
    <property type="evidence" value="ECO:0007669"/>
    <property type="project" value="InterPro"/>
</dbReference>
<dbReference type="Proteomes" id="UP000818603">
    <property type="component" value="Unassembled WGS sequence"/>
</dbReference>
<dbReference type="SUPFAM" id="SSF53067">
    <property type="entry name" value="Actin-like ATPase domain"/>
    <property type="match status" value="1"/>
</dbReference>